<keyword evidence="1" id="KW-0812">Transmembrane</keyword>
<dbReference type="RefSeq" id="WP_285488470.1">
    <property type="nucleotide sequence ID" value="NZ_BSTI01000012.1"/>
</dbReference>
<keyword evidence="1" id="KW-0472">Membrane</keyword>
<keyword evidence="1" id="KW-1133">Transmembrane helix</keyword>
<dbReference type="Proteomes" id="UP001165136">
    <property type="component" value="Unassembled WGS sequence"/>
</dbReference>
<sequence>MHFTRPRDLVVAGLVALAFVYVAFKFAYGSMPRLPTLAGATLIVLAVIEALLAFSIRARIRQRRVTSALAVVRAVALAKASSMLGALMLGAWLGVLAALLPRVGDLAAATGDVRSALVGTPSAIVLIAAGLWLEYCCRTPEGGDRKHDDHPTG</sequence>
<keyword evidence="3" id="KW-1185">Reference proteome</keyword>
<dbReference type="Pfam" id="PF11377">
    <property type="entry name" value="DUF3180"/>
    <property type="match status" value="1"/>
</dbReference>
<feature type="transmembrane region" description="Helical" evidence="1">
    <location>
        <begin position="34"/>
        <end position="56"/>
    </location>
</feature>
<evidence type="ECO:0000256" key="1">
    <source>
        <dbReference type="SAM" id="Phobius"/>
    </source>
</evidence>
<dbReference type="AlphaFoldDB" id="A0A9W6R2Z6"/>
<evidence type="ECO:0000313" key="3">
    <source>
        <dbReference type="Proteomes" id="UP001165136"/>
    </source>
</evidence>
<feature type="transmembrane region" description="Helical" evidence="1">
    <location>
        <begin position="115"/>
        <end position="137"/>
    </location>
</feature>
<gene>
    <name evidence="2" type="ORF">Atai01_51880</name>
</gene>
<dbReference type="InterPro" id="IPR021517">
    <property type="entry name" value="DUF3180"/>
</dbReference>
<organism evidence="2 3">
    <name type="scientific">Amycolatopsis taiwanensis</name>
    <dbReference type="NCBI Taxonomy" id="342230"/>
    <lineage>
        <taxon>Bacteria</taxon>
        <taxon>Bacillati</taxon>
        <taxon>Actinomycetota</taxon>
        <taxon>Actinomycetes</taxon>
        <taxon>Pseudonocardiales</taxon>
        <taxon>Pseudonocardiaceae</taxon>
        <taxon>Amycolatopsis</taxon>
    </lineage>
</organism>
<name>A0A9W6R2Z6_9PSEU</name>
<evidence type="ECO:0000313" key="2">
    <source>
        <dbReference type="EMBL" id="GLY68569.1"/>
    </source>
</evidence>
<feature type="transmembrane region" description="Helical" evidence="1">
    <location>
        <begin position="9"/>
        <end position="28"/>
    </location>
</feature>
<dbReference type="EMBL" id="BSTI01000012">
    <property type="protein sequence ID" value="GLY68569.1"/>
    <property type="molecule type" value="Genomic_DNA"/>
</dbReference>
<protein>
    <submittedName>
        <fullName evidence="2">Membrane protein</fullName>
    </submittedName>
</protein>
<accession>A0A9W6R2Z6</accession>
<reference evidence="2" key="1">
    <citation type="submission" date="2023-03" db="EMBL/GenBank/DDBJ databases">
        <title>Amycolatopsis taiwanensis NBRC 103393.</title>
        <authorList>
            <person name="Ichikawa N."/>
            <person name="Sato H."/>
            <person name="Tonouchi N."/>
        </authorList>
    </citation>
    <scope>NUCLEOTIDE SEQUENCE</scope>
    <source>
        <strain evidence="2">NBRC 103393</strain>
    </source>
</reference>
<comment type="caution">
    <text evidence="2">The sequence shown here is derived from an EMBL/GenBank/DDBJ whole genome shotgun (WGS) entry which is preliminary data.</text>
</comment>
<feature type="transmembrane region" description="Helical" evidence="1">
    <location>
        <begin position="68"/>
        <end position="95"/>
    </location>
</feature>
<proteinExistence type="predicted"/>